<gene>
    <name evidence="3" type="ORF">EV665_103392</name>
</gene>
<comment type="caution">
    <text evidence="3">The sequence shown here is derived from an EMBL/GenBank/DDBJ whole genome shotgun (WGS) entry which is preliminary data.</text>
</comment>
<sequence>MLDFLELEETVGRAWHRLVGNTGTWPRHPEHAVRLEDVRPVLAVCFRGFGGEGAVQIAPARGRTSAHRLRLRQRMGLGEEKLVQPGRDHATLMLPGAIDLFADRGLNRDLYVWLAATMAVMPLDPVVESDPLQRDLAILQRAEATVKAVLSAFPGLARRYRRLSAATLSARRSRPLPSVERHVENRILSLLRKGAGLADDALPVIFPHRAPAGYLPMLPVPLWPDALLREEGEGRGEEDQPATGGTPETPETGRHVALREKAENRKNERSPFILNRFEKILAMAEMVNVDRPGDDSDDHDSSAADELDDMTLGERKGRPSARFHFDLDLPPEALDRTRLTGEHTYPEWDFRTGTYLPDHCRVLASPAPDMAAVPEADADTKSLIRRVRRQFEVLRPRHEMLRAQLDGAELDLDAVVRARSDLAAGGQGSDRIHLMSRPQAHDLAVTILVDVSLSTDAWFDNRRVLDVEKEALLVLAHGLAACGDSHSILTFTSRRRSWVRVETVKDFGETMNHAVEARIAALKPGFYTRIGPAIRHAAAKLREQPNRRKLLLLLTDGKPNDVDHYEGRFALEDSRRAVNESRRTGVSVFGVTVDREAQVYVPAIFGRNGYAIVSNIARLPAALPAIYRGLVG</sequence>
<dbReference type="SMART" id="SM00327">
    <property type="entry name" value="VWA"/>
    <property type="match status" value="1"/>
</dbReference>
<dbReference type="Pfam" id="PF00092">
    <property type="entry name" value="VWA"/>
    <property type="match status" value="1"/>
</dbReference>
<accession>A0A4R2CZD4</accession>
<reference evidence="3 4" key="1">
    <citation type="submission" date="2019-03" db="EMBL/GenBank/DDBJ databases">
        <title>Genomic Encyclopedia of Type Strains, Phase IV (KMG-IV): sequencing the most valuable type-strain genomes for metagenomic binning, comparative biology and taxonomic classification.</title>
        <authorList>
            <person name="Goeker M."/>
        </authorList>
    </citation>
    <scope>NUCLEOTIDE SEQUENCE [LARGE SCALE GENOMIC DNA]</scope>
    <source>
        <strain evidence="3 4">DSM 18401</strain>
    </source>
</reference>
<dbReference type="AlphaFoldDB" id="A0A4R2CZD4"/>
<evidence type="ECO:0000313" key="3">
    <source>
        <dbReference type="EMBL" id="TCN47217.1"/>
    </source>
</evidence>
<proteinExistence type="predicted"/>
<dbReference type="CDD" id="cd01454">
    <property type="entry name" value="vWA_norD_type"/>
    <property type="match status" value="1"/>
</dbReference>
<feature type="region of interest" description="Disordered" evidence="1">
    <location>
        <begin position="289"/>
        <end position="316"/>
    </location>
</feature>
<evidence type="ECO:0000313" key="4">
    <source>
        <dbReference type="Proteomes" id="UP000295351"/>
    </source>
</evidence>
<feature type="compositionally biased region" description="Basic and acidic residues" evidence="1">
    <location>
        <begin position="291"/>
        <end position="302"/>
    </location>
</feature>
<evidence type="ECO:0000259" key="2">
    <source>
        <dbReference type="PROSITE" id="PS50234"/>
    </source>
</evidence>
<feature type="region of interest" description="Disordered" evidence="1">
    <location>
        <begin position="232"/>
        <end position="267"/>
    </location>
</feature>
<feature type="compositionally biased region" description="Basic and acidic residues" evidence="1">
    <location>
        <begin position="251"/>
        <end position="267"/>
    </location>
</feature>
<dbReference type="PANTHER" id="PTHR41248:SF1">
    <property type="entry name" value="NORD PROTEIN"/>
    <property type="match status" value="1"/>
</dbReference>
<dbReference type="InterPro" id="IPR051928">
    <property type="entry name" value="NorD/CobT"/>
</dbReference>
<dbReference type="PANTHER" id="PTHR41248">
    <property type="entry name" value="NORD PROTEIN"/>
    <property type="match status" value="1"/>
</dbReference>
<dbReference type="InterPro" id="IPR036465">
    <property type="entry name" value="vWFA_dom_sf"/>
</dbReference>
<evidence type="ECO:0000256" key="1">
    <source>
        <dbReference type="SAM" id="MobiDB-lite"/>
    </source>
</evidence>
<dbReference type="Gene3D" id="3.40.50.410">
    <property type="entry name" value="von Willebrand factor, type A domain"/>
    <property type="match status" value="1"/>
</dbReference>
<dbReference type="InterPro" id="IPR002035">
    <property type="entry name" value="VWF_A"/>
</dbReference>
<dbReference type="RefSeq" id="WP_133033697.1">
    <property type="nucleotide sequence ID" value="NZ_BAABEI010000012.1"/>
</dbReference>
<protein>
    <submittedName>
        <fullName evidence="3">Nitric oxide reductase NorD protein</fullName>
    </submittedName>
</protein>
<name>A0A4R2CZD4_SHIGR</name>
<dbReference type="PROSITE" id="PS50234">
    <property type="entry name" value="VWFA"/>
    <property type="match status" value="1"/>
</dbReference>
<dbReference type="Proteomes" id="UP000295351">
    <property type="component" value="Unassembled WGS sequence"/>
</dbReference>
<dbReference type="SUPFAM" id="SSF53300">
    <property type="entry name" value="vWA-like"/>
    <property type="match status" value="1"/>
</dbReference>
<dbReference type="EMBL" id="SLVX01000003">
    <property type="protein sequence ID" value="TCN47217.1"/>
    <property type="molecule type" value="Genomic_DNA"/>
</dbReference>
<organism evidence="3 4">
    <name type="scientific">Shinella granuli</name>
    <dbReference type="NCBI Taxonomy" id="323621"/>
    <lineage>
        <taxon>Bacteria</taxon>
        <taxon>Pseudomonadati</taxon>
        <taxon>Pseudomonadota</taxon>
        <taxon>Alphaproteobacteria</taxon>
        <taxon>Hyphomicrobiales</taxon>
        <taxon>Rhizobiaceae</taxon>
        <taxon>Shinella</taxon>
    </lineage>
</organism>
<feature type="domain" description="VWFA" evidence="2">
    <location>
        <begin position="444"/>
        <end position="593"/>
    </location>
</feature>
<keyword evidence="4" id="KW-1185">Reference proteome</keyword>